<dbReference type="GO" id="GO:0051996">
    <property type="term" value="F:squalene synthase [NAD(P)H] activity"/>
    <property type="evidence" value="ECO:0007669"/>
    <property type="project" value="InterPro"/>
</dbReference>
<reference evidence="7" key="1">
    <citation type="submission" date="2009-09" db="EMBL/GenBank/DDBJ databases">
        <title>The complete genome of Kribbella flavida DSM 17836.</title>
        <authorList>
            <consortium name="US DOE Joint Genome Institute (JGI-PGF)"/>
            <person name="Lucas S."/>
            <person name="Copeland A."/>
            <person name="Lapidus A."/>
            <person name="Glavina del Rio T."/>
            <person name="Dalin E."/>
            <person name="Tice H."/>
            <person name="Bruce D."/>
            <person name="Goodwin L."/>
            <person name="Pitluck S."/>
            <person name="Kyrpides N."/>
            <person name="Mavromatis K."/>
            <person name="Ivanova N."/>
            <person name="Saunders E."/>
            <person name="Brettin T."/>
            <person name="Detter J.C."/>
            <person name="Han C."/>
            <person name="Larimer F."/>
            <person name="Land M."/>
            <person name="Hauser L."/>
            <person name="Markowitz V."/>
            <person name="Cheng J.-F."/>
            <person name="Hugenholtz P."/>
            <person name="Woyke T."/>
            <person name="Wu D."/>
            <person name="Pukall R."/>
            <person name="Klenk H.-P."/>
            <person name="Eisen J.A."/>
        </authorList>
    </citation>
    <scope>NUCLEOTIDE SEQUENCE [LARGE SCALE GENOMIC DNA]</scope>
    <source>
        <strain evidence="7">DSM 17836 / JCM 10339 / NBRC 14399</strain>
    </source>
</reference>
<keyword evidence="7" id="KW-1185">Reference proteome</keyword>
<proteinExistence type="inferred from homology"/>
<dbReference type="SUPFAM" id="SSF48576">
    <property type="entry name" value="Terpenoid synthases"/>
    <property type="match status" value="1"/>
</dbReference>
<dbReference type="STRING" id="479435.Kfla_3862"/>
<dbReference type="EMBL" id="CP001736">
    <property type="protein sequence ID" value="ADB32915.1"/>
    <property type="molecule type" value="Genomic_DNA"/>
</dbReference>
<dbReference type="Gene3D" id="1.10.600.10">
    <property type="entry name" value="Farnesyl Diphosphate Synthase"/>
    <property type="match status" value="1"/>
</dbReference>
<dbReference type="SFLD" id="SFLDG01018">
    <property type="entry name" value="Squalene/Phytoene_Synthase_Lik"/>
    <property type="match status" value="1"/>
</dbReference>
<accession>D2PPZ1</accession>
<evidence type="ECO:0000313" key="7">
    <source>
        <dbReference type="Proteomes" id="UP000007967"/>
    </source>
</evidence>
<dbReference type="CDD" id="cd00683">
    <property type="entry name" value="Trans_IPPS_HH"/>
    <property type="match status" value="1"/>
</dbReference>
<protein>
    <submittedName>
        <fullName evidence="6">Phytoene synthase</fullName>
        <ecNumber evidence="6">2.5.1.32</ecNumber>
    </submittedName>
</protein>
<evidence type="ECO:0000256" key="1">
    <source>
        <dbReference type="ARBA" id="ARBA00004684"/>
    </source>
</evidence>
<dbReference type="InterPro" id="IPR019845">
    <property type="entry name" value="Squalene/phytoene_synthase_CS"/>
</dbReference>
<dbReference type="OrthoDB" id="9807580at2"/>
<dbReference type="PROSITE" id="PS01045">
    <property type="entry name" value="SQUALEN_PHYTOEN_SYN_2"/>
    <property type="match status" value="1"/>
</dbReference>
<dbReference type="Pfam" id="PF00494">
    <property type="entry name" value="SQS_PSY"/>
    <property type="match status" value="1"/>
</dbReference>
<dbReference type="UniPathway" id="UPA00799"/>
<gene>
    <name evidence="6" type="ordered locus">Kfla_3862</name>
</gene>
<dbReference type="AlphaFoldDB" id="D2PPZ1"/>
<evidence type="ECO:0000256" key="3">
    <source>
        <dbReference type="ARBA" id="ARBA00022679"/>
    </source>
</evidence>
<dbReference type="RefSeq" id="WP_012921471.1">
    <property type="nucleotide sequence ID" value="NC_013729.1"/>
</dbReference>
<comment type="cofactor">
    <cofactor evidence="5">
        <name>ATP</name>
        <dbReference type="ChEBI" id="CHEBI:30616"/>
    </cofactor>
</comment>
<reference evidence="6 7" key="2">
    <citation type="journal article" date="2010" name="Stand. Genomic Sci.">
        <title>Complete genome sequence of Kribbella flavida type strain (IFO 14399).</title>
        <authorList>
            <person name="Pukall R."/>
            <person name="Lapidus A."/>
            <person name="Glavina Del Rio T."/>
            <person name="Copeland A."/>
            <person name="Tice H."/>
            <person name="Cheng J.-F."/>
            <person name="Lucas S."/>
            <person name="Chen F."/>
            <person name="Nolan M."/>
            <person name="LaButti K."/>
            <person name="Pati A."/>
            <person name="Ivanova N."/>
            <person name="Mavrommatis K."/>
            <person name="Mikhailova N."/>
            <person name="Pitluck S."/>
            <person name="Bruce D."/>
            <person name="Goodwin L."/>
            <person name="Land M."/>
            <person name="Hauser L."/>
            <person name="Chang Y.-J."/>
            <person name="Jeffries C.D."/>
            <person name="Chen A."/>
            <person name="Palaniappan K."/>
            <person name="Chain P."/>
            <person name="Rohde M."/>
            <person name="Goeker M."/>
            <person name="Bristow J."/>
            <person name="Eisen J.A."/>
            <person name="Markowitz V."/>
            <person name="Hugenholtz P."/>
            <person name="Kyrpides N.C."/>
            <person name="Klenk H.-P."/>
            <person name="Brettin T."/>
        </authorList>
    </citation>
    <scope>NUCLEOTIDE SEQUENCE [LARGE SCALE GENOMIC DNA]</scope>
    <source>
        <strain evidence="7">DSM 17836 / JCM 10339 / NBRC 14399</strain>
    </source>
</reference>
<name>D2PPZ1_KRIFD</name>
<dbReference type="KEGG" id="kfl:Kfla_3862"/>
<dbReference type="InterPro" id="IPR008949">
    <property type="entry name" value="Isoprenoid_synthase_dom_sf"/>
</dbReference>
<dbReference type="EC" id="2.5.1.32" evidence="6"/>
<dbReference type="HOGENOM" id="CLU_037269_1_2_11"/>
<evidence type="ECO:0000256" key="5">
    <source>
        <dbReference type="ARBA" id="ARBA00053028"/>
    </source>
</evidence>
<keyword evidence="4" id="KW-0125">Carotenoid biosynthesis</keyword>
<evidence type="ECO:0000256" key="2">
    <source>
        <dbReference type="ARBA" id="ARBA00006251"/>
    </source>
</evidence>
<dbReference type="Proteomes" id="UP000007967">
    <property type="component" value="Chromosome"/>
</dbReference>
<dbReference type="GO" id="GO:0016117">
    <property type="term" value="P:carotenoid biosynthetic process"/>
    <property type="evidence" value="ECO:0007669"/>
    <property type="project" value="UniProtKB-KW"/>
</dbReference>
<dbReference type="InterPro" id="IPR044843">
    <property type="entry name" value="Trans_IPPS_bact-type"/>
</dbReference>
<evidence type="ECO:0000256" key="4">
    <source>
        <dbReference type="ARBA" id="ARBA00022746"/>
    </source>
</evidence>
<dbReference type="FunFam" id="1.10.600.10:FF:000020">
    <property type="entry name" value="Phytoene synthase"/>
    <property type="match status" value="1"/>
</dbReference>
<organism evidence="6 7">
    <name type="scientific">Kribbella flavida (strain DSM 17836 / JCM 10339 / NBRC 14399)</name>
    <dbReference type="NCBI Taxonomy" id="479435"/>
    <lineage>
        <taxon>Bacteria</taxon>
        <taxon>Bacillati</taxon>
        <taxon>Actinomycetota</taxon>
        <taxon>Actinomycetes</taxon>
        <taxon>Propionibacteriales</taxon>
        <taxon>Kribbellaceae</taxon>
        <taxon>Kribbella</taxon>
    </lineage>
</organism>
<sequence length="317" mass="34332">MTGELDAAGIKEPRLREAYARCRQLNAEHGKTYFLATRMLAPAQRPAVHALYGFARFADDVVDVPPAGATPADVAASLEQVAQALGHGLDDGRSQDPIIAAVVDCAGRFGIGRDLFDDFLTSMRMDLTVERYPTRADLYRYTRGSAEVIGLQVLPVLGTVTSRAEAAPAAAALGLAFQLTNFLRDVAEDYERGRVYLPLDELAAHGVDDELIGWCVANRRTEPRMTEALRAQIAATRAVYAQARPGIAMLSPISRPCVRTAYVLYSEILDRIEAAGHDVFSRRAHVHGFRKATVAGAALAKGIVARRLYRGSPAGAR</sequence>
<dbReference type="InterPro" id="IPR002060">
    <property type="entry name" value="Squ/phyt_synthse"/>
</dbReference>
<keyword evidence="3 6" id="KW-0808">Transferase</keyword>
<dbReference type="SFLD" id="SFLDS00005">
    <property type="entry name" value="Isoprenoid_Synthase_Type_I"/>
    <property type="match status" value="1"/>
</dbReference>
<dbReference type="eggNOG" id="COG1562">
    <property type="taxonomic scope" value="Bacteria"/>
</dbReference>
<comment type="pathway">
    <text evidence="1">Carotenoid biosynthesis; phytoene biosynthesis.</text>
</comment>
<dbReference type="PANTHER" id="PTHR31480">
    <property type="entry name" value="BIFUNCTIONAL LYCOPENE CYCLASE/PHYTOENE SYNTHASE"/>
    <property type="match status" value="1"/>
</dbReference>
<dbReference type="SFLD" id="SFLDG01212">
    <property type="entry name" value="Phytoene_synthase_like"/>
    <property type="match status" value="1"/>
</dbReference>
<dbReference type="InterPro" id="IPR033904">
    <property type="entry name" value="Trans_IPPS_HH"/>
</dbReference>
<comment type="similarity">
    <text evidence="2">Belongs to the phytoene/squalene synthase family.</text>
</comment>
<evidence type="ECO:0000313" key="6">
    <source>
        <dbReference type="EMBL" id="ADB32915.1"/>
    </source>
</evidence>
<dbReference type="GO" id="GO:0004311">
    <property type="term" value="F:geranylgeranyl diphosphate synthase activity"/>
    <property type="evidence" value="ECO:0007669"/>
    <property type="project" value="InterPro"/>
</dbReference>